<evidence type="ECO:0000313" key="6">
    <source>
        <dbReference type="EMBL" id="ERP38780.1"/>
    </source>
</evidence>
<feature type="active site" description="Acyl-thioester intermediate" evidence="3">
    <location>
        <position position="144"/>
    </location>
</feature>
<feature type="domain" description="Chalcone/stilbene synthase C-terminal" evidence="4">
    <location>
        <begin position="218"/>
        <end position="341"/>
    </location>
</feature>
<dbReference type="InterPro" id="IPR013601">
    <property type="entry name" value="FAE1_typ3_polyketide_synth"/>
</dbReference>
<dbReference type="PATRIC" id="fig|1313304.3.peg.772"/>
<reference evidence="6 7" key="1">
    <citation type="journal article" date="2013" name="Environ. Microbiol.">
        <title>Genome analysis of Chitinivibrio alkaliphilus gen. nov., sp. nov., a novel extremely haloalkaliphilic anaerobic chitinolytic bacterium from the candidate phylum Termite Group 3.</title>
        <authorList>
            <person name="Sorokin D.Y."/>
            <person name="Gumerov V.M."/>
            <person name="Rakitin A.L."/>
            <person name="Beletsky A.V."/>
            <person name="Damste J.S."/>
            <person name="Muyzer G."/>
            <person name="Mardanov A.V."/>
            <person name="Ravin N.V."/>
        </authorList>
    </citation>
    <scope>NUCLEOTIDE SEQUENCE [LARGE SCALE GENOMIC DNA]</scope>
    <source>
        <strain evidence="6 7">ACht1</strain>
    </source>
</reference>
<dbReference type="GO" id="GO:0016020">
    <property type="term" value="C:membrane"/>
    <property type="evidence" value="ECO:0007669"/>
    <property type="project" value="InterPro"/>
</dbReference>
<dbReference type="AlphaFoldDB" id="U7D765"/>
<dbReference type="GO" id="GO:0016747">
    <property type="term" value="F:acyltransferase activity, transferring groups other than amino-acyl groups"/>
    <property type="evidence" value="ECO:0007669"/>
    <property type="project" value="InterPro"/>
</dbReference>
<comment type="similarity">
    <text evidence="1">Belongs to the thiolase-like superfamily. Chalcone/stilbene synthases family.</text>
</comment>
<keyword evidence="7" id="KW-1185">Reference proteome</keyword>
<comment type="caution">
    <text evidence="6">The sequence shown here is derived from an EMBL/GenBank/DDBJ whole genome shotgun (WGS) entry which is preliminary data.</text>
</comment>
<dbReference type="GO" id="GO:0030639">
    <property type="term" value="P:polyketide biosynthetic process"/>
    <property type="evidence" value="ECO:0007669"/>
    <property type="project" value="TreeGrafter"/>
</dbReference>
<name>U7D765_9BACT</name>
<evidence type="ECO:0000313" key="7">
    <source>
        <dbReference type="Proteomes" id="UP000017148"/>
    </source>
</evidence>
<evidence type="ECO:0000259" key="4">
    <source>
        <dbReference type="Pfam" id="PF02797"/>
    </source>
</evidence>
<dbReference type="SUPFAM" id="SSF53901">
    <property type="entry name" value="Thiolase-like"/>
    <property type="match status" value="1"/>
</dbReference>
<dbReference type="Pfam" id="PF08392">
    <property type="entry name" value="FAE1_CUT1_RppA"/>
    <property type="match status" value="1"/>
</dbReference>
<dbReference type="InterPro" id="IPR011141">
    <property type="entry name" value="Polyketide_synthase_type-III"/>
</dbReference>
<evidence type="ECO:0000256" key="3">
    <source>
        <dbReference type="PIRSR" id="PIRSR000451-1"/>
    </source>
</evidence>
<dbReference type="OrthoDB" id="9786288at2"/>
<evidence type="ECO:0000256" key="2">
    <source>
        <dbReference type="ARBA" id="ARBA00022679"/>
    </source>
</evidence>
<accession>U7D765</accession>
<organism evidence="6 7">
    <name type="scientific">Chitinivibrio alkaliphilus ACht1</name>
    <dbReference type="NCBI Taxonomy" id="1313304"/>
    <lineage>
        <taxon>Bacteria</taxon>
        <taxon>Pseudomonadati</taxon>
        <taxon>Fibrobacterota</taxon>
        <taxon>Chitinivibrionia</taxon>
        <taxon>Chitinivibrionales</taxon>
        <taxon>Chitinivibrionaceae</taxon>
        <taxon>Chitinivibrio</taxon>
    </lineage>
</organism>
<gene>
    <name evidence="6" type="ORF">CALK_0804</name>
</gene>
<dbReference type="GO" id="GO:0006633">
    <property type="term" value="P:fatty acid biosynthetic process"/>
    <property type="evidence" value="ECO:0007669"/>
    <property type="project" value="InterPro"/>
</dbReference>
<dbReference type="PIRSF" id="PIRSF000451">
    <property type="entry name" value="PKS_III"/>
    <property type="match status" value="1"/>
</dbReference>
<evidence type="ECO:0000256" key="1">
    <source>
        <dbReference type="ARBA" id="ARBA00005531"/>
    </source>
</evidence>
<dbReference type="InterPro" id="IPR016039">
    <property type="entry name" value="Thiolase-like"/>
</dbReference>
<evidence type="ECO:0000259" key="5">
    <source>
        <dbReference type="Pfam" id="PF08392"/>
    </source>
</evidence>
<proteinExistence type="inferred from homology"/>
<dbReference type="Gene3D" id="3.40.47.10">
    <property type="match status" value="2"/>
</dbReference>
<dbReference type="Proteomes" id="UP000017148">
    <property type="component" value="Unassembled WGS sequence"/>
</dbReference>
<dbReference type="EMBL" id="ASJR01000005">
    <property type="protein sequence ID" value="ERP38780.1"/>
    <property type="molecule type" value="Genomic_DNA"/>
</dbReference>
<dbReference type="STRING" id="1313304.CALK_0804"/>
<dbReference type="eggNOG" id="COG3424">
    <property type="taxonomic scope" value="Bacteria"/>
</dbReference>
<dbReference type="Pfam" id="PF02797">
    <property type="entry name" value="Chal_sti_synt_C"/>
    <property type="match status" value="1"/>
</dbReference>
<dbReference type="InterPro" id="IPR012328">
    <property type="entry name" value="Chalcone/stilbene_synt_C"/>
</dbReference>
<sequence>MAIITHVGTANPDFFLSQKDASAIMTQHYRDELSRRGLSVLQQVLEHPAIEKRHMSVTDHGELLTLKNEDPDARMTRFTRWAVGLGKKAIETALEKAGKNKTHIGAIVCNTCTGYVCPGISTYIAEALELPPTIPLFDLVGSGCGGALPNIDLAKRLLSDCADDQVVISLSVEICSATFEMSNDMSLIISNGIFGDGAAAAVLSREGAGFRLGKIYSRYLPQHREKVRFTYKKGRLHNRLDPKLPHIIAQELPPLIEDVLAGTDTTPSDIPYWAVHPGGDKVLTEVRNSLGLEETHMDISRQVLREYGNMSSPSVLFELDRILSQEPACGDECLMTAFGAGLSAFAVKGVYTTAYRG</sequence>
<keyword evidence="2" id="KW-0808">Transferase</keyword>
<protein>
    <submittedName>
        <fullName evidence="6">3-oxoacyl-[acyl-carrier-protein (ACP)] synthase III</fullName>
    </submittedName>
</protein>
<dbReference type="PANTHER" id="PTHR11877">
    <property type="entry name" value="HYDROXYMETHYLGLUTARYL-COA SYNTHASE"/>
    <property type="match status" value="1"/>
</dbReference>
<dbReference type="PANTHER" id="PTHR11877:SF46">
    <property type="entry name" value="TYPE III POLYKETIDE SYNTHASE A"/>
    <property type="match status" value="1"/>
</dbReference>
<feature type="domain" description="FAE" evidence="5">
    <location>
        <begin position="87"/>
        <end position="207"/>
    </location>
</feature>